<comment type="caution">
    <text evidence="1">The sequence shown here is derived from an EMBL/GenBank/DDBJ whole genome shotgun (WGS) entry which is preliminary data.</text>
</comment>
<reference evidence="1 2" key="1">
    <citation type="submission" date="2023-07" db="EMBL/GenBank/DDBJ databases">
        <title>Protaetiibacter sp. nov WY-16 isolated from soil.</title>
        <authorList>
            <person name="Liu B."/>
            <person name="Wan Y."/>
        </authorList>
    </citation>
    <scope>NUCLEOTIDE SEQUENCE [LARGE SCALE GENOMIC DNA]</scope>
    <source>
        <strain evidence="1 2">WY-16</strain>
    </source>
</reference>
<keyword evidence="2" id="KW-1185">Reference proteome</keyword>
<proteinExistence type="predicted"/>
<evidence type="ECO:0000313" key="1">
    <source>
        <dbReference type="EMBL" id="MDO7881530.1"/>
    </source>
</evidence>
<dbReference type="RefSeq" id="WP_305001939.1">
    <property type="nucleotide sequence ID" value="NZ_JAUQUB010000001.1"/>
</dbReference>
<organism evidence="1 2">
    <name type="scientific">Antiquaquibacter soli</name>
    <dbReference type="NCBI Taxonomy" id="3064523"/>
    <lineage>
        <taxon>Bacteria</taxon>
        <taxon>Bacillati</taxon>
        <taxon>Actinomycetota</taxon>
        <taxon>Actinomycetes</taxon>
        <taxon>Micrococcales</taxon>
        <taxon>Microbacteriaceae</taxon>
        <taxon>Antiquaquibacter</taxon>
    </lineage>
</organism>
<name>A0ABT9BQ29_9MICO</name>
<accession>A0ABT9BQ29</accession>
<gene>
    <name evidence="1" type="ORF">Q5716_04740</name>
</gene>
<evidence type="ECO:0000313" key="2">
    <source>
        <dbReference type="Proteomes" id="UP001241072"/>
    </source>
</evidence>
<sequence>MTALAIIGVLVAIWAVSNTNRIMDQVAVWQYSPSPTIEGYAEATTMTEEGRFLFFASRPMIADAAEFDAQCGIEQSVGAIGCYRPDFRTIFLYDLGPGFENVEQVTAAHELLHAVWDRLSDAEQNALEPLLEAEAAKRADDPEWIALMAQYAQIEPGERTNELHSFVGSEFSQISPELEAHYARYFEDREALVALSSGVVDLGGM</sequence>
<protein>
    <submittedName>
        <fullName evidence="1">Uncharacterized protein</fullName>
    </submittedName>
</protein>
<dbReference type="Proteomes" id="UP001241072">
    <property type="component" value="Unassembled WGS sequence"/>
</dbReference>
<dbReference type="EMBL" id="JAUQUB010000001">
    <property type="protein sequence ID" value="MDO7881530.1"/>
    <property type="molecule type" value="Genomic_DNA"/>
</dbReference>